<dbReference type="CDD" id="cd07730">
    <property type="entry name" value="metallo-hydrolase-like_MBL-fold"/>
    <property type="match status" value="1"/>
</dbReference>
<dbReference type="InterPro" id="IPR051013">
    <property type="entry name" value="MBL_superfamily_lactonases"/>
</dbReference>
<protein>
    <recommendedName>
        <fullName evidence="5">Metallo-beta-lactamase domain-containing protein</fullName>
    </recommendedName>
</protein>
<dbReference type="Proteomes" id="UP000236546">
    <property type="component" value="Unassembled WGS sequence"/>
</dbReference>
<dbReference type="GO" id="GO:0016787">
    <property type="term" value="F:hydrolase activity"/>
    <property type="evidence" value="ECO:0007669"/>
    <property type="project" value="UniProtKB-KW"/>
</dbReference>
<dbReference type="Gene3D" id="3.60.15.10">
    <property type="entry name" value="Ribonuclease Z/Hydroxyacylglutathione hydrolase-like"/>
    <property type="match status" value="1"/>
</dbReference>
<evidence type="ECO:0000256" key="2">
    <source>
        <dbReference type="ARBA" id="ARBA00022723"/>
    </source>
</evidence>
<dbReference type="PANTHER" id="PTHR42978">
    <property type="entry name" value="QUORUM-QUENCHING LACTONASE YTNP-RELATED-RELATED"/>
    <property type="match status" value="1"/>
</dbReference>
<comment type="caution">
    <text evidence="6">The sequence shown here is derived from an EMBL/GenBank/DDBJ whole genome shotgun (WGS) entry which is preliminary data.</text>
</comment>
<comment type="similarity">
    <text evidence="1">Belongs to the metallo-beta-lactamase superfamily.</text>
</comment>
<name>A0A2K0SZN9_9HYPO</name>
<evidence type="ECO:0000259" key="5">
    <source>
        <dbReference type="Pfam" id="PF00753"/>
    </source>
</evidence>
<evidence type="ECO:0000313" key="7">
    <source>
        <dbReference type="Proteomes" id="UP000236546"/>
    </source>
</evidence>
<sequence length="417" mass="46440">MASQQRWFAAPPSTNTVRVRLIKDLGQMSIPSALFFEPVAEGHEVFNGPDTAFLIENKNLGKKAVFDLGVRKDWWNLPPKVRDPLAFCIGVKVDKDVPEVLKESGVPLDAINDVIWSHSHLDHRGDVSLFPPNTILNYGKEMAAMKPEVTGKEEAVFLSSDFAGRRNNEIDFSNSTLKIGGFRALDFYDDGSFYLLDTPGHDHGHLSALARTTSSNAGHGKDTFILLAGDACHFCGVLRPNVSHPFPHPHLPNSTIGVSDVQHPESLLKRHPKYQQSPLVAAELLEEARVSPWYGIAAGQLSTFQDPVLGQKTADTIKEAFDEAENVFIALCHDLSLLAEDKGKPVLPTLNDAPQGDLNSWYENGWKDKLYWTWVSQLGKQDKNGRIQMREPLVTGFWMNGKKYEKAQDVFDKALKE</sequence>
<dbReference type="OrthoDB" id="10250730at2759"/>
<evidence type="ECO:0000313" key="6">
    <source>
        <dbReference type="EMBL" id="PNP38740.1"/>
    </source>
</evidence>
<feature type="domain" description="Metallo-beta-lactamase" evidence="5">
    <location>
        <begin position="52"/>
        <end position="208"/>
    </location>
</feature>
<dbReference type="PANTHER" id="PTHR42978:SF5">
    <property type="entry name" value="METALLO-BETA-LACTAMASE DOMAIN-CONTAINING PROTEIN"/>
    <property type="match status" value="1"/>
</dbReference>
<organism evidence="6 7">
    <name type="scientific">Trichoderma gamsii</name>
    <dbReference type="NCBI Taxonomy" id="398673"/>
    <lineage>
        <taxon>Eukaryota</taxon>
        <taxon>Fungi</taxon>
        <taxon>Dikarya</taxon>
        <taxon>Ascomycota</taxon>
        <taxon>Pezizomycotina</taxon>
        <taxon>Sordariomycetes</taxon>
        <taxon>Hypocreomycetidae</taxon>
        <taxon>Hypocreales</taxon>
        <taxon>Hypocreaceae</taxon>
        <taxon>Trichoderma</taxon>
    </lineage>
</organism>
<dbReference type="InterPro" id="IPR036866">
    <property type="entry name" value="RibonucZ/Hydroxyglut_hydro"/>
</dbReference>
<keyword evidence="2" id="KW-0479">Metal-binding</keyword>
<accession>A0A2K0SZN9</accession>
<keyword evidence="3" id="KW-0378">Hydrolase</keyword>
<dbReference type="SUPFAM" id="SSF56281">
    <property type="entry name" value="Metallo-hydrolase/oxidoreductase"/>
    <property type="match status" value="1"/>
</dbReference>
<dbReference type="InterPro" id="IPR001279">
    <property type="entry name" value="Metallo-B-lactamas"/>
</dbReference>
<dbReference type="GO" id="GO:0046872">
    <property type="term" value="F:metal ion binding"/>
    <property type="evidence" value="ECO:0007669"/>
    <property type="project" value="UniProtKB-KW"/>
</dbReference>
<keyword evidence="4" id="KW-0862">Zinc</keyword>
<evidence type="ECO:0000256" key="3">
    <source>
        <dbReference type="ARBA" id="ARBA00022801"/>
    </source>
</evidence>
<gene>
    <name evidence="6" type="ORF">TGAMA5MH_09305</name>
</gene>
<dbReference type="Pfam" id="PF00753">
    <property type="entry name" value="Lactamase_B"/>
    <property type="match status" value="1"/>
</dbReference>
<dbReference type="EMBL" id="MTYH01000099">
    <property type="protein sequence ID" value="PNP38740.1"/>
    <property type="molecule type" value="Genomic_DNA"/>
</dbReference>
<evidence type="ECO:0000256" key="4">
    <source>
        <dbReference type="ARBA" id="ARBA00022833"/>
    </source>
</evidence>
<proteinExistence type="inferred from homology"/>
<evidence type="ECO:0000256" key="1">
    <source>
        <dbReference type="ARBA" id="ARBA00007749"/>
    </source>
</evidence>
<dbReference type="AlphaFoldDB" id="A0A2K0SZN9"/>
<reference evidence="6 7" key="1">
    <citation type="submission" date="2017-02" db="EMBL/GenBank/DDBJ databases">
        <title>Genomes of Trichoderma spp. with biocontrol activity.</title>
        <authorList>
            <person name="Gardiner D."/>
            <person name="Kazan K."/>
            <person name="Vos C."/>
            <person name="Harvey P."/>
        </authorList>
    </citation>
    <scope>NUCLEOTIDE SEQUENCE [LARGE SCALE GENOMIC DNA]</scope>
    <source>
        <strain evidence="6 7">A5MH</strain>
    </source>
</reference>